<evidence type="ECO:0000256" key="2">
    <source>
        <dbReference type="ARBA" id="ARBA00022801"/>
    </source>
</evidence>
<dbReference type="InterPro" id="IPR038765">
    <property type="entry name" value="Papain-like_cys_pep_sf"/>
</dbReference>
<evidence type="ECO:0000256" key="3">
    <source>
        <dbReference type="RuleBase" id="RU366025"/>
    </source>
</evidence>
<dbReference type="InterPro" id="IPR028889">
    <property type="entry name" value="USP"/>
</dbReference>
<keyword evidence="3" id="KW-0788">Thiol protease</keyword>
<name>A0A8U0QB02_SALNM</name>
<dbReference type="SUPFAM" id="SSF54001">
    <property type="entry name" value="Cysteine proteinases"/>
    <property type="match status" value="1"/>
</dbReference>
<dbReference type="GO" id="GO:0016579">
    <property type="term" value="P:protein deubiquitination"/>
    <property type="evidence" value="ECO:0007669"/>
    <property type="project" value="InterPro"/>
</dbReference>
<dbReference type="Proteomes" id="UP000808372">
    <property type="component" value="Unplaced"/>
</dbReference>
<evidence type="ECO:0000259" key="4">
    <source>
        <dbReference type="PROSITE" id="PS50235"/>
    </source>
</evidence>
<gene>
    <name evidence="6" type="primary">LOC120036176</name>
</gene>
<accession>A0A8U0QB02</accession>
<feature type="domain" description="USP" evidence="4">
    <location>
        <begin position="48"/>
        <end position="374"/>
    </location>
</feature>
<organism evidence="5 6">
    <name type="scientific">Salvelinus namaycush</name>
    <name type="common">Lake trout</name>
    <name type="synonym">Salmo namaycush</name>
    <dbReference type="NCBI Taxonomy" id="8040"/>
    <lineage>
        <taxon>Eukaryota</taxon>
        <taxon>Metazoa</taxon>
        <taxon>Chordata</taxon>
        <taxon>Craniata</taxon>
        <taxon>Vertebrata</taxon>
        <taxon>Euteleostomi</taxon>
        <taxon>Actinopterygii</taxon>
        <taxon>Neopterygii</taxon>
        <taxon>Teleostei</taxon>
        <taxon>Protacanthopterygii</taxon>
        <taxon>Salmoniformes</taxon>
        <taxon>Salmonidae</taxon>
        <taxon>Salmoninae</taxon>
        <taxon>Salvelinus</taxon>
    </lineage>
</organism>
<proteinExistence type="inferred from homology"/>
<dbReference type="PROSITE" id="PS00973">
    <property type="entry name" value="USP_2"/>
    <property type="match status" value="1"/>
</dbReference>
<keyword evidence="3" id="KW-0833">Ubl conjugation pathway</keyword>
<protein>
    <recommendedName>
        <fullName evidence="3">Ubiquitin carboxyl-terminal hydrolase</fullName>
        <ecNumber evidence="3">3.4.19.12</ecNumber>
    </recommendedName>
</protein>
<reference evidence="6" key="1">
    <citation type="submission" date="2025-08" db="UniProtKB">
        <authorList>
            <consortium name="RefSeq"/>
        </authorList>
    </citation>
    <scope>IDENTIFICATION</scope>
    <source>
        <tissue evidence="6">White muscle</tissue>
    </source>
</reference>
<evidence type="ECO:0000313" key="6">
    <source>
        <dbReference type="RefSeq" id="XP_038838579.1"/>
    </source>
</evidence>
<keyword evidence="3" id="KW-0645">Protease</keyword>
<dbReference type="InterPro" id="IPR050185">
    <property type="entry name" value="Ub_carboxyl-term_hydrolase"/>
</dbReference>
<dbReference type="PANTHER" id="PTHR21646">
    <property type="entry name" value="UBIQUITIN CARBOXYL-TERMINAL HYDROLASE"/>
    <property type="match status" value="1"/>
</dbReference>
<keyword evidence="5" id="KW-1185">Reference proteome</keyword>
<comment type="similarity">
    <text evidence="3">Belongs to the peptidase C19 family.</text>
</comment>
<dbReference type="Pfam" id="PF00443">
    <property type="entry name" value="UCH"/>
    <property type="match status" value="1"/>
</dbReference>
<dbReference type="PROSITE" id="PS50235">
    <property type="entry name" value="USP_3"/>
    <property type="match status" value="1"/>
</dbReference>
<dbReference type="PROSITE" id="PS00972">
    <property type="entry name" value="USP_1"/>
    <property type="match status" value="1"/>
</dbReference>
<dbReference type="EC" id="3.4.19.12" evidence="3"/>
<dbReference type="GeneID" id="120036176"/>
<dbReference type="InterPro" id="IPR001394">
    <property type="entry name" value="Peptidase_C19_UCH"/>
</dbReference>
<dbReference type="CDD" id="cd02674">
    <property type="entry name" value="Peptidase_C19R"/>
    <property type="match status" value="1"/>
</dbReference>
<evidence type="ECO:0000313" key="5">
    <source>
        <dbReference type="Proteomes" id="UP000808372"/>
    </source>
</evidence>
<sequence length="384" mass="42422">MDDSNGSAANPSGVQGQVMPMEEWDCSSGCGVKGEQGKREDRRLAGVCGLVNSGNSCYMNAVLQCLFSTVPLVEHLLSSHKRSQLAKRNSPVAGVFVHLLQEVWQGQGGTSFTSPEKVRALVSSLHPQFNNQSQQDAQELLLLLLNALHDDLKNKGERRQTRSSQRLCLGRKSLSSAPAAGDSTVVTRLFEGQLSYQMLCLRCDGHSHSNQVFTILSLPIPLDSYKCSLQDCLSLFFQQSTLTCGDQKLCPECGVKRDTAVLTSMTKPPEILVLHLKRFGCHGSEKRKLRTNVLFSLDSLDLTPFLSSPSANHTSYSLYAVVNHTGDLDMGHYTALCHSPLSSSWHHFDDTAVSEVEDFLVQSPNTYILLYSRQPFHRPNIPRI</sequence>
<dbReference type="GO" id="GO:0006508">
    <property type="term" value="P:proteolysis"/>
    <property type="evidence" value="ECO:0007669"/>
    <property type="project" value="UniProtKB-KW"/>
</dbReference>
<dbReference type="Gene3D" id="3.90.70.10">
    <property type="entry name" value="Cysteine proteinases"/>
    <property type="match status" value="1"/>
</dbReference>
<dbReference type="PANTHER" id="PTHR21646:SF11">
    <property type="entry name" value="INACTIVE UBIQUITIN CARBOXYL-TERMINAL HYDROLASE 50"/>
    <property type="match status" value="1"/>
</dbReference>
<dbReference type="InterPro" id="IPR018200">
    <property type="entry name" value="USP_CS"/>
</dbReference>
<keyword evidence="2 3" id="KW-0378">Hydrolase</keyword>
<dbReference type="RefSeq" id="XP_038838579.1">
    <property type="nucleotide sequence ID" value="XM_038982651.1"/>
</dbReference>
<dbReference type="GO" id="GO:0004843">
    <property type="term" value="F:cysteine-type deubiquitinase activity"/>
    <property type="evidence" value="ECO:0007669"/>
    <property type="project" value="UniProtKB-UniRule"/>
</dbReference>
<evidence type="ECO:0000256" key="1">
    <source>
        <dbReference type="ARBA" id="ARBA00000707"/>
    </source>
</evidence>
<dbReference type="KEGG" id="snh:120036176"/>
<comment type="catalytic activity">
    <reaction evidence="1 3">
        <text>Thiol-dependent hydrolysis of ester, thioester, amide, peptide and isopeptide bonds formed by the C-terminal Gly of ubiquitin (a 76-residue protein attached to proteins as an intracellular targeting signal).</text>
        <dbReference type="EC" id="3.4.19.12"/>
    </reaction>
</comment>
<dbReference type="AlphaFoldDB" id="A0A8U0QB02"/>